<dbReference type="STRING" id="888064.HMPREF9088_1962"/>
<feature type="domain" description="Transcription regulator PadR N-terminal" evidence="1">
    <location>
        <begin position="15"/>
        <end position="83"/>
    </location>
</feature>
<proteinExistence type="predicted"/>
<dbReference type="InterPro" id="IPR005149">
    <property type="entry name" value="Tscrpt_reg_PadR_N"/>
</dbReference>
<accession>E6LHX2</accession>
<dbReference type="Pfam" id="PF03551">
    <property type="entry name" value="PadR"/>
    <property type="match status" value="1"/>
</dbReference>
<dbReference type="PANTHER" id="PTHR33169:SF14">
    <property type="entry name" value="TRANSCRIPTIONAL REGULATOR RV3488"/>
    <property type="match status" value="1"/>
</dbReference>
<keyword evidence="3" id="KW-1185">Reference proteome</keyword>
<protein>
    <submittedName>
        <fullName evidence="2">Transcriptional regulator, PadR family</fullName>
    </submittedName>
</protein>
<dbReference type="RefSeq" id="WP_007208973.1">
    <property type="nucleotide sequence ID" value="NZ_GL622241.1"/>
</dbReference>
<dbReference type="InterPro" id="IPR036388">
    <property type="entry name" value="WH-like_DNA-bd_sf"/>
</dbReference>
<dbReference type="Proteomes" id="UP000010296">
    <property type="component" value="Unassembled WGS sequence"/>
</dbReference>
<name>E6LHX2_ENTI1</name>
<evidence type="ECO:0000313" key="2">
    <source>
        <dbReference type="EMBL" id="EFU73232.1"/>
    </source>
</evidence>
<dbReference type="InterPro" id="IPR036390">
    <property type="entry name" value="WH_DNA-bd_sf"/>
</dbReference>
<dbReference type="EMBL" id="AEPV01000074">
    <property type="protein sequence ID" value="EFU73232.1"/>
    <property type="molecule type" value="Genomic_DNA"/>
</dbReference>
<dbReference type="InterPro" id="IPR052509">
    <property type="entry name" value="Metal_resp_DNA-bind_regulator"/>
</dbReference>
<dbReference type="AlphaFoldDB" id="E6LHX2"/>
<dbReference type="HOGENOM" id="CLU_063440_3_1_9"/>
<dbReference type="OrthoDB" id="9791785at2"/>
<dbReference type="PATRIC" id="fig|888064.11.peg.2100"/>
<evidence type="ECO:0000313" key="3">
    <source>
        <dbReference type="Proteomes" id="UP000010296"/>
    </source>
</evidence>
<evidence type="ECO:0000259" key="1">
    <source>
        <dbReference type="Pfam" id="PF03551"/>
    </source>
</evidence>
<reference evidence="2 3" key="1">
    <citation type="submission" date="2010-12" db="EMBL/GenBank/DDBJ databases">
        <authorList>
            <person name="Muzny D."/>
            <person name="Qin X."/>
            <person name="Deng J."/>
            <person name="Jiang H."/>
            <person name="Liu Y."/>
            <person name="Qu J."/>
            <person name="Song X.-Z."/>
            <person name="Zhang L."/>
            <person name="Thornton R."/>
            <person name="Coyle M."/>
            <person name="Francisco L."/>
            <person name="Jackson L."/>
            <person name="Javaid M."/>
            <person name="Korchina V."/>
            <person name="Kovar C."/>
            <person name="Mata R."/>
            <person name="Mathew T."/>
            <person name="Ngo R."/>
            <person name="Nguyen L."/>
            <person name="Nguyen N."/>
            <person name="Okwuonu G."/>
            <person name="Ongeri F."/>
            <person name="Pham C."/>
            <person name="Simmons D."/>
            <person name="Wilczek-Boney K."/>
            <person name="Hale W."/>
            <person name="Jakkamsetti A."/>
            <person name="Pham P."/>
            <person name="Ruth R."/>
            <person name="San Lucas F."/>
            <person name="Warren J."/>
            <person name="Zhang J."/>
            <person name="Zhao Z."/>
            <person name="Zhou C."/>
            <person name="Zhu D."/>
            <person name="Lee S."/>
            <person name="Bess C."/>
            <person name="Blankenburg K."/>
            <person name="Forbes L."/>
            <person name="Fu Q."/>
            <person name="Gubbala S."/>
            <person name="Hirani K."/>
            <person name="Jayaseelan J.C."/>
            <person name="Lara F."/>
            <person name="Munidasa M."/>
            <person name="Palculict T."/>
            <person name="Patil S."/>
            <person name="Pu L.-L."/>
            <person name="Saada N."/>
            <person name="Tang L."/>
            <person name="Weissenberger G."/>
            <person name="Zhu Y."/>
            <person name="Hemphill L."/>
            <person name="Shang Y."/>
            <person name="Youmans B."/>
            <person name="Ayvaz T."/>
            <person name="Ross M."/>
            <person name="Santibanez J."/>
            <person name="Aqrawi P."/>
            <person name="Gross S."/>
            <person name="Joshi V."/>
            <person name="Fowler G."/>
            <person name="Nazareth L."/>
            <person name="Reid J."/>
            <person name="Worley K."/>
            <person name="Petrosino J."/>
            <person name="Highlander S."/>
            <person name="Gibbs R."/>
        </authorList>
    </citation>
    <scope>NUCLEOTIDE SEQUENCE [LARGE SCALE GENOMIC DNA]</scope>
    <source>
        <strain evidence="3">DSM 15952 / CCUG 50447 / LMG 22039 / TP 1.5</strain>
    </source>
</reference>
<dbReference type="SUPFAM" id="SSF46785">
    <property type="entry name" value="Winged helix' DNA-binding domain"/>
    <property type="match status" value="1"/>
</dbReference>
<organism evidence="2 3">
    <name type="scientific">Enterococcus italicus (strain DSM 15952 / CCUG 50447 / LMG 22039 / TP 1.5)</name>
    <dbReference type="NCBI Taxonomy" id="888064"/>
    <lineage>
        <taxon>Bacteria</taxon>
        <taxon>Bacillati</taxon>
        <taxon>Bacillota</taxon>
        <taxon>Bacilli</taxon>
        <taxon>Lactobacillales</taxon>
        <taxon>Enterococcaceae</taxon>
        <taxon>Enterococcus</taxon>
    </lineage>
</organism>
<dbReference type="PANTHER" id="PTHR33169">
    <property type="entry name" value="PADR-FAMILY TRANSCRIPTIONAL REGULATOR"/>
    <property type="match status" value="1"/>
</dbReference>
<dbReference type="Gene3D" id="1.10.10.10">
    <property type="entry name" value="Winged helix-like DNA-binding domain superfamily/Winged helix DNA-binding domain"/>
    <property type="match status" value="1"/>
</dbReference>
<dbReference type="eggNOG" id="COG1695">
    <property type="taxonomic scope" value="Bacteria"/>
</dbReference>
<gene>
    <name evidence="2" type="primary">padR</name>
    <name evidence="2" type="ORF">HMPREF9088_1962</name>
</gene>
<comment type="caution">
    <text evidence="2">The sequence shown here is derived from an EMBL/GenBank/DDBJ whole genome shotgun (WGS) entry which is preliminary data.</text>
</comment>
<sequence length="114" mass="12884">MKSTQLLKGVLEGCVLLFIQQKEVYGYELVQNLKQLGFTEIVGGTVYPLLQKLEKKGALTSYMKPSPDGPDRKYYQVTPLGATLASDFLEEWQDLLRTVAHFQQLKGAMNNDEQ</sequence>